<feature type="domain" description="Wadjet protein JetD C-terminal" evidence="1">
    <location>
        <begin position="276"/>
        <end position="413"/>
    </location>
</feature>
<protein>
    <recommendedName>
        <fullName evidence="1">Wadjet protein JetD C-terminal domain-containing protein</fullName>
    </recommendedName>
</protein>
<dbReference type="EMBL" id="CP017634">
    <property type="protein sequence ID" value="ATW28197.1"/>
    <property type="molecule type" value="Genomic_DNA"/>
</dbReference>
<name>A0A3G1L0K7_FORW1</name>
<gene>
    <name evidence="2" type="ORF">DCMF_28650</name>
</gene>
<keyword evidence="3" id="KW-1185">Reference proteome</keyword>
<dbReference type="Pfam" id="PF09983">
    <property type="entry name" value="JetD_C"/>
    <property type="match status" value="1"/>
</dbReference>
<dbReference type="AlphaFoldDB" id="A0A3G1L0K7"/>
<reference evidence="2 3" key="1">
    <citation type="submission" date="2016-10" db="EMBL/GenBank/DDBJ databases">
        <title>Complete Genome Sequence of Peptococcaceae strain DCMF.</title>
        <authorList>
            <person name="Edwards R.J."/>
            <person name="Holland S.I."/>
            <person name="Deshpande N.P."/>
            <person name="Wong Y.K."/>
            <person name="Ertan H."/>
            <person name="Manefield M."/>
            <person name="Russell T.L."/>
            <person name="Lee M.J."/>
        </authorList>
    </citation>
    <scope>NUCLEOTIDE SEQUENCE [LARGE SCALE GENOMIC DNA]</scope>
    <source>
        <strain evidence="2 3">DCMF</strain>
    </source>
</reference>
<dbReference type="KEGG" id="fwa:DCMF_28650"/>
<proteinExistence type="predicted"/>
<dbReference type="OrthoDB" id="186173at2"/>
<evidence type="ECO:0000313" key="3">
    <source>
        <dbReference type="Proteomes" id="UP000323521"/>
    </source>
</evidence>
<evidence type="ECO:0000313" key="2">
    <source>
        <dbReference type="EMBL" id="ATW28197.1"/>
    </source>
</evidence>
<evidence type="ECO:0000259" key="1">
    <source>
        <dbReference type="Pfam" id="PF09983"/>
    </source>
</evidence>
<dbReference type="InterPro" id="IPR024534">
    <property type="entry name" value="JetD_C"/>
</dbReference>
<sequence length="417" mass="47808">MNEIKLILNRLLDKYEQSAHFNEPGRSNRRVLIKSSENGLPEYDYQNVNIRDAFNAAIRDLIEKKVIFAEWLPGRKQLVVKELWLNLERLETSYTLAGRQPLQNQIDTYCSLLKALDERVNTPWLKMFLTAQAEKLSSADRLSGLYKKGPAHFADLLNALEHYDRLDDSGMTMRAFSIACYHDSKYFEKNIRDDFLAIARAYGPTLAELLSDQNLSDREQLAYLGIYACPEIYEFAGPLAIETKDGICDFSSLSRFGCAVTSTAVFGIRKLHMDIVDKIVFIENKTNYNEYIEKAHRNDELVVFHGGFLSPQKKKFVSQILSSCPAYTEYLFWGDIDIGGFKMFSQLKNLAPGLIPWKMGAMEVERYALLGLKRNSRYMKELESFLALPENAVFADTIKALLLYDVTIEQEVMLNDL</sequence>
<accession>A0A3G1L0K7</accession>
<dbReference type="Proteomes" id="UP000323521">
    <property type="component" value="Chromosome"/>
</dbReference>
<organism evidence="2 3">
    <name type="scientific">Formimonas warabiya</name>
    <dbReference type="NCBI Taxonomy" id="1761012"/>
    <lineage>
        <taxon>Bacteria</taxon>
        <taxon>Bacillati</taxon>
        <taxon>Bacillota</taxon>
        <taxon>Clostridia</taxon>
        <taxon>Eubacteriales</taxon>
        <taxon>Peptococcaceae</taxon>
        <taxon>Candidatus Formimonas</taxon>
    </lineage>
</organism>
<dbReference type="RefSeq" id="WP_148137608.1">
    <property type="nucleotide sequence ID" value="NZ_CP017634.1"/>
</dbReference>